<dbReference type="EMBL" id="RDOJ01000010">
    <property type="protein sequence ID" value="RLZ09271.1"/>
    <property type="molecule type" value="Genomic_DNA"/>
</dbReference>
<accession>A0A3L9M902</accession>
<sequence>MLKYYKEFFSDYDNASLYQTLILLAFILFFVGLFYIVWKKPKGYYKSYEHVPLDLESEEETDEKNTIK</sequence>
<protein>
    <submittedName>
        <fullName evidence="2">Cbb3-type cytochrome c oxidase subunit 3</fullName>
    </submittedName>
</protein>
<keyword evidence="3" id="KW-1185">Reference proteome</keyword>
<organism evidence="2 3">
    <name type="scientific">Faecalibacter macacae</name>
    <dbReference type="NCBI Taxonomy" id="1859289"/>
    <lineage>
        <taxon>Bacteria</taxon>
        <taxon>Pseudomonadati</taxon>
        <taxon>Bacteroidota</taxon>
        <taxon>Flavobacteriia</taxon>
        <taxon>Flavobacteriales</taxon>
        <taxon>Weeksellaceae</taxon>
        <taxon>Faecalibacter</taxon>
    </lineage>
</organism>
<dbReference type="OrthoDB" id="965798at2"/>
<comment type="caution">
    <text evidence="2">The sequence shown here is derived from an EMBL/GenBank/DDBJ whole genome shotgun (WGS) entry which is preliminary data.</text>
</comment>
<evidence type="ECO:0000313" key="2">
    <source>
        <dbReference type="EMBL" id="RLZ09271.1"/>
    </source>
</evidence>
<proteinExistence type="predicted"/>
<dbReference type="Proteomes" id="UP000275348">
    <property type="component" value="Unassembled WGS sequence"/>
</dbReference>
<keyword evidence="1" id="KW-0472">Membrane</keyword>
<evidence type="ECO:0000313" key="3">
    <source>
        <dbReference type="Proteomes" id="UP000275348"/>
    </source>
</evidence>
<gene>
    <name evidence="2" type="ORF">EAH69_08600</name>
</gene>
<keyword evidence="1" id="KW-0812">Transmembrane</keyword>
<reference evidence="2 3" key="1">
    <citation type="submission" date="2018-10" db="EMBL/GenBank/DDBJ databases">
        <authorList>
            <person name="Chen X."/>
        </authorList>
    </citation>
    <scope>NUCLEOTIDE SEQUENCE [LARGE SCALE GENOMIC DNA]</scope>
    <source>
        <strain evidence="2 3">YIM 102668</strain>
    </source>
</reference>
<name>A0A3L9M902_9FLAO</name>
<keyword evidence="1" id="KW-1133">Transmembrane helix</keyword>
<feature type="transmembrane region" description="Helical" evidence="1">
    <location>
        <begin position="20"/>
        <end position="38"/>
    </location>
</feature>
<dbReference type="AlphaFoldDB" id="A0A3L9M902"/>
<evidence type="ECO:0000256" key="1">
    <source>
        <dbReference type="SAM" id="Phobius"/>
    </source>
</evidence>